<dbReference type="GO" id="GO:0022857">
    <property type="term" value="F:transmembrane transporter activity"/>
    <property type="evidence" value="ECO:0007669"/>
    <property type="project" value="InterPro"/>
</dbReference>
<feature type="transmembrane region" description="Helical" evidence="8">
    <location>
        <begin position="189"/>
        <end position="213"/>
    </location>
</feature>
<keyword evidence="2" id="KW-0813">Transport</keyword>
<comment type="caution">
    <text evidence="9">The sequence shown here is derived from an EMBL/GenBank/DDBJ whole genome shotgun (WGS) entry which is preliminary data.</text>
</comment>
<reference evidence="9 10" key="1">
    <citation type="submission" date="2018-11" db="EMBL/GenBank/DDBJ databases">
        <title>Trebonia kvetii gen.nov., sp.nov., a novel acidophilic actinobacterium, and proposal of the new actinobacterial family Treboniaceae fam. nov.</title>
        <authorList>
            <person name="Rapoport D."/>
            <person name="Sagova-Mareckova M."/>
            <person name="Sedlacek I."/>
            <person name="Provaznik J."/>
            <person name="Kralova S."/>
            <person name="Pavlinic D."/>
            <person name="Benes V."/>
            <person name="Kopecky J."/>
        </authorList>
    </citation>
    <scope>NUCLEOTIDE SEQUENCE [LARGE SCALE GENOMIC DNA]</scope>
    <source>
        <strain evidence="9 10">15Tr583</strain>
    </source>
</reference>
<evidence type="ECO:0000256" key="6">
    <source>
        <dbReference type="ARBA" id="ARBA00022989"/>
    </source>
</evidence>
<organism evidence="9 10">
    <name type="scientific">Trebonia kvetii</name>
    <dbReference type="NCBI Taxonomy" id="2480626"/>
    <lineage>
        <taxon>Bacteria</taxon>
        <taxon>Bacillati</taxon>
        <taxon>Actinomycetota</taxon>
        <taxon>Actinomycetes</taxon>
        <taxon>Streptosporangiales</taxon>
        <taxon>Treboniaceae</taxon>
        <taxon>Trebonia</taxon>
    </lineage>
</organism>
<feature type="transmembrane region" description="Helical" evidence="8">
    <location>
        <begin position="260"/>
        <end position="281"/>
    </location>
</feature>
<feature type="transmembrane region" description="Helical" evidence="8">
    <location>
        <begin position="60"/>
        <end position="79"/>
    </location>
</feature>
<keyword evidence="4" id="KW-0997">Cell inner membrane</keyword>
<feature type="transmembrane region" description="Helical" evidence="8">
    <location>
        <begin position="143"/>
        <end position="161"/>
    </location>
</feature>
<proteinExistence type="predicted"/>
<dbReference type="PANTHER" id="PTHR32196:SF21">
    <property type="entry name" value="ABC TRANSPORTER PERMEASE PROTEIN YPHD-RELATED"/>
    <property type="match status" value="1"/>
</dbReference>
<gene>
    <name evidence="9" type="ORF">EAS64_33140</name>
</gene>
<evidence type="ECO:0000256" key="2">
    <source>
        <dbReference type="ARBA" id="ARBA00022448"/>
    </source>
</evidence>
<dbReference type="Proteomes" id="UP000460272">
    <property type="component" value="Unassembled WGS sequence"/>
</dbReference>
<dbReference type="GO" id="GO:0005886">
    <property type="term" value="C:plasma membrane"/>
    <property type="evidence" value="ECO:0007669"/>
    <property type="project" value="UniProtKB-SubCell"/>
</dbReference>
<dbReference type="AlphaFoldDB" id="A0A6P2BQA1"/>
<evidence type="ECO:0000256" key="5">
    <source>
        <dbReference type="ARBA" id="ARBA00022692"/>
    </source>
</evidence>
<evidence type="ECO:0000256" key="7">
    <source>
        <dbReference type="ARBA" id="ARBA00023136"/>
    </source>
</evidence>
<comment type="subcellular location">
    <subcellularLocation>
        <location evidence="1">Cell membrane</location>
        <topology evidence="1">Multi-pass membrane protein</topology>
    </subcellularLocation>
</comment>
<keyword evidence="10" id="KW-1185">Reference proteome</keyword>
<keyword evidence="5 8" id="KW-0812">Transmembrane</keyword>
<dbReference type="OrthoDB" id="3676653at2"/>
<evidence type="ECO:0000256" key="1">
    <source>
        <dbReference type="ARBA" id="ARBA00004651"/>
    </source>
</evidence>
<feature type="transmembrane region" description="Helical" evidence="8">
    <location>
        <begin position="113"/>
        <end position="136"/>
    </location>
</feature>
<accession>A0A6P2BQA1</accession>
<feature type="transmembrane region" description="Helical" evidence="8">
    <location>
        <begin position="33"/>
        <end position="54"/>
    </location>
</feature>
<sequence>MSAPAPVDEARQEDHRAERPAPSALLRVGLQRYAIVIVFAALIAGFGIDMPSLFLTVGNLSNILGSQAVLFILVMAVLLPTVVGDFVDLSLGSSLGLSAMTLAVLNVQHGTPVLVACLAGIGAAVVVGLVNVFFVVYFDNDPFIVTLGTMTIVQGVIYIVSGNNSVGIVSTNLSNWIFTNEFLSMPLEFYYGLAIFLVVWYVLSFTPTGQKALVIGQSREVARLSGVRVNRQRAWAYIIGAAIAGVAGIAYAGTNGTVDPGAGSALILPAYAAVFLGATAIKPGRINPLGALIAVYFLATGTVGLELLGAQSYYQQIFYGAALVASVTIPKVNRDRFFKRRRAA</sequence>
<dbReference type="CDD" id="cd06579">
    <property type="entry name" value="TM_PBP1_transp_AraH_like"/>
    <property type="match status" value="1"/>
</dbReference>
<protein>
    <submittedName>
        <fullName evidence="9">ABC transporter permease</fullName>
    </submittedName>
</protein>
<evidence type="ECO:0000256" key="4">
    <source>
        <dbReference type="ARBA" id="ARBA00022519"/>
    </source>
</evidence>
<evidence type="ECO:0000256" key="8">
    <source>
        <dbReference type="SAM" id="Phobius"/>
    </source>
</evidence>
<feature type="transmembrane region" description="Helical" evidence="8">
    <location>
        <begin position="234"/>
        <end position="254"/>
    </location>
</feature>
<evidence type="ECO:0000256" key="3">
    <source>
        <dbReference type="ARBA" id="ARBA00022475"/>
    </source>
</evidence>
<dbReference type="RefSeq" id="WP_145859471.1">
    <property type="nucleotide sequence ID" value="NZ_RPFW01000007.1"/>
</dbReference>
<name>A0A6P2BQA1_9ACTN</name>
<keyword evidence="6 8" id="KW-1133">Transmembrane helix</keyword>
<keyword evidence="7 8" id="KW-0472">Membrane</keyword>
<dbReference type="Pfam" id="PF02653">
    <property type="entry name" value="BPD_transp_2"/>
    <property type="match status" value="1"/>
</dbReference>
<feature type="transmembrane region" description="Helical" evidence="8">
    <location>
        <begin position="313"/>
        <end position="332"/>
    </location>
</feature>
<dbReference type="InterPro" id="IPR001851">
    <property type="entry name" value="ABC_transp_permease"/>
</dbReference>
<dbReference type="EMBL" id="RPFW01000007">
    <property type="protein sequence ID" value="TVZ01140.1"/>
    <property type="molecule type" value="Genomic_DNA"/>
</dbReference>
<evidence type="ECO:0000313" key="10">
    <source>
        <dbReference type="Proteomes" id="UP000460272"/>
    </source>
</evidence>
<keyword evidence="3" id="KW-1003">Cell membrane</keyword>
<evidence type="ECO:0000313" key="9">
    <source>
        <dbReference type="EMBL" id="TVZ01140.1"/>
    </source>
</evidence>
<feature type="transmembrane region" description="Helical" evidence="8">
    <location>
        <begin position="288"/>
        <end position="307"/>
    </location>
</feature>
<dbReference type="PANTHER" id="PTHR32196">
    <property type="entry name" value="ABC TRANSPORTER PERMEASE PROTEIN YPHD-RELATED-RELATED"/>
    <property type="match status" value="1"/>
</dbReference>